<gene>
    <name evidence="1" type="ORF">SAMN05443245_4966</name>
</gene>
<reference evidence="2" key="1">
    <citation type="submission" date="2016-10" db="EMBL/GenBank/DDBJ databases">
        <authorList>
            <person name="Varghese N."/>
        </authorList>
    </citation>
    <scope>NUCLEOTIDE SEQUENCE [LARGE SCALE GENOMIC DNA]</scope>
    <source>
        <strain evidence="2">GAS106B</strain>
    </source>
</reference>
<protein>
    <submittedName>
        <fullName evidence="1">Uncharacterized protein</fullName>
    </submittedName>
</protein>
<evidence type="ECO:0000313" key="1">
    <source>
        <dbReference type="EMBL" id="SDR35230.1"/>
    </source>
</evidence>
<sequence>MWLPKKGENENQPQNIPCQTHVMYGSERKQMFRPEHPAQTATNFLLI</sequence>
<keyword evidence="2" id="KW-1185">Reference proteome</keyword>
<dbReference type="AlphaFoldDB" id="A0A1H1IC44"/>
<name>A0A1H1IC44_9BURK</name>
<evidence type="ECO:0000313" key="2">
    <source>
        <dbReference type="Proteomes" id="UP000183487"/>
    </source>
</evidence>
<dbReference type="Proteomes" id="UP000183487">
    <property type="component" value="Unassembled WGS sequence"/>
</dbReference>
<proteinExistence type="predicted"/>
<organism evidence="1 2">
    <name type="scientific">Paraburkholderia fungorum</name>
    <dbReference type="NCBI Taxonomy" id="134537"/>
    <lineage>
        <taxon>Bacteria</taxon>
        <taxon>Pseudomonadati</taxon>
        <taxon>Pseudomonadota</taxon>
        <taxon>Betaproteobacteria</taxon>
        <taxon>Burkholderiales</taxon>
        <taxon>Burkholderiaceae</taxon>
        <taxon>Paraburkholderia</taxon>
    </lineage>
</organism>
<accession>A0A1H1IC44</accession>
<dbReference type="EMBL" id="FNKP01000002">
    <property type="protein sequence ID" value="SDR35230.1"/>
    <property type="molecule type" value="Genomic_DNA"/>
</dbReference>